<accession>A0A840XEV1</accession>
<name>A0A840XEV1_9MICO</name>
<sequence>MDELLAGFASYLTDRWPGVRLPEPTIEAWLAPGYWTTAFEQCASEASGLRVRVSLEAGVIADPPPQSVAERRDLDLAIYLCQGTLPPPGFAVAEPGPVEIAWVTQYARETLPACLRREGVIAQPLSSDPFAIVAGGSTPSWDPYAAVRGDAPTLRRVQAVCPHPAVLLAGLSPVGAEVSGVPTERVRGEVSR</sequence>
<comment type="caution">
    <text evidence="1">The sequence shown here is derived from an EMBL/GenBank/DDBJ whole genome shotgun (WGS) entry which is preliminary data.</text>
</comment>
<dbReference type="OrthoDB" id="5116820at2"/>
<dbReference type="EMBL" id="JACHBS010000001">
    <property type="protein sequence ID" value="MBB5617022.1"/>
    <property type="molecule type" value="Genomic_DNA"/>
</dbReference>
<protein>
    <submittedName>
        <fullName evidence="1">Uncharacterized protein</fullName>
    </submittedName>
</protein>
<proteinExistence type="predicted"/>
<reference evidence="1 2" key="1">
    <citation type="submission" date="2020-08" db="EMBL/GenBank/DDBJ databases">
        <title>Sequencing the genomes of 1000 actinobacteria strains.</title>
        <authorList>
            <person name="Klenk H.-P."/>
        </authorList>
    </citation>
    <scope>NUCLEOTIDE SEQUENCE [LARGE SCALE GENOMIC DNA]</scope>
    <source>
        <strain evidence="1 2">DSM 23889</strain>
    </source>
</reference>
<evidence type="ECO:0000313" key="2">
    <source>
        <dbReference type="Proteomes" id="UP000552883"/>
    </source>
</evidence>
<dbReference type="Proteomes" id="UP000552883">
    <property type="component" value="Unassembled WGS sequence"/>
</dbReference>
<organism evidence="1 2">
    <name type="scientific">Microcella frigidaquae</name>
    <dbReference type="NCBI Taxonomy" id="424758"/>
    <lineage>
        <taxon>Bacteria</taxon>
        <taxon>Bacillati</taxon>
        <taxon>Actinomycetota</taxon>
        <taxon>Actinomycetes</taxon>
        <taxon>Micrococcales</taxon>
        <taxon>Microbacteriaceae</taxon>
        <taxon>Microcella</taxon>
    </lineage>
</organism>
<dbReference type="RefSeq" id="WP_153982683.1">
    <property type="nucleotide sequence ID" value="NZ_BAAANZ010000013.1"/>
</dbReference>
<dbReference type="AlphaFoldDB" id="A0A840XEV1"/>
<gene>
    <name evidence="1" type="ORF">BJ959_000518</name>
</gene>
<keyword evidence="2" id="KW-1185">Reference proteome</keyword>
<evidence type="ECO:0000313" key="1">
    <source>
        <dbReference type="EMBL" id="MBB5617022.1"/>
    </source>
</evidence>